<organism evidence="2 3">
    <name type="scientific">Belnapia arida</name>
    <dbReference type="NCBI Taxonomy" id="2804533"/>
    <lineage>
        <taxon>Bacteria</taxon>
        <taxon>Pseudomonadati</taxon>
        <taxon>Pseudomonadota</taxon>
        <taxon>Alphaproteobacteria</taxon>
        <taxon>Acetobacterales</taxon>
        <taxon>Roseomonadaceae</taxon>
        <taxon>Belnapia</taxon>
    </lineage>
</organism>
<keyword evidence="3" id="KW-1185">Reference proteome</keyword>
<dbReference type="InterPro" id="IPR037150">
    <property type="entry name" value="H-NS_C_dom_sf"/>
</dbReference>
<accession>A0ABS1UEN2</accession>
<feature type="domain" description="DNA-binding protein H-NS-like C-terminal" evidence="1">
    <location>
        <begin position="27"/>
        <end position="57"/>
    </location>
</feature>
<evidence type="ECO:0000313" key="2">
    <source>
        <dbReference type="EMBL" id="MBL6082615.1"/>
    </source>
</evidence>
<dbReference type="Proteomes" id="UP000660885">
    <property type="component" value="Unassembled WGS sequence"/>
</dbReference>
<name>A0ABS1UEN2_9PROT</name>
<dbReference type="SUPFAM" id="SSF81273">
    <property type="entry name" value="H-NS histone-like proteins"/>
    <property type="match status" value="1"/>
</dbReference>
<proteinExistence type="predicted"/>
<reference evidence="2 3" key="1">
    <citation type="submission" date="2021-01" db="EMBL/GenBank/DDBJ databases">
        <title>Belnapia mucosa sp. nov. and Belnapia arida sp. nov., isolated from the Tabernas Desert (Almeria, Spain).</title>
        <authorList>
            <person name="Molina-Menor E."/>
            <person name="Vidal-Verdu A."/>
            <person name="Calonge A."/>
            <person name="Satari L."/>
            <person name="Pereto J."/>
            <person name="Porcar M."/>
        </authorList>
    </citation>
    <scope>NUCLEOTIDE SEQUENCE [LARGE SCALE GENOMIC DNA]</scope>
    <source>
        <strain evidence="2 3">T18</strain>
    </source>
</reference>
<evidence type="ECO:0000313" key="3">
    <source>
        <dbReference type="Proteomes" id="UP000660885"/>
    </source>
</evidence>
<gene>
    <name evidence="2" type="ORF">JMJ56_32125</name>
</gene>
<dbReference type="Pfam" id="PF00816">
    <property type="entry name" value="Histone_HNS"/>
    <property type="match status" value="1"/>
</dbReference>
<protein>
    <submittedName>
        <fullName evidence="2">H-NS histone family protein</fullName>
    </submittedName>
</protein>
<comment type="caution">
    <text evidence="2">The sequence shown here is derived from an EMBL/GenBank/DDBJ whole genome shotgun (WGS) entry which is preliminary data.</text>
</comment>
<dbReference type="EMBL" id="JAETWB010000088">
    <property type="protein sequence ID" value="MBL6082615.1"/>
    <property type="molecule type" value="Genomic_DNA"/>
</dbReference>
<sequence>MGAPPLLLNSKHRKDAGAQLAVRFRGPNGEEWSGRGCLPKWLHAMQAEGRNREEFRV</sequence>
<evidence type="ECO:0000259" key="1">
    <source>
        <dbReference type="Pfam" id="PF00816"/>
    </source>
</evidence>
<dbReference type="Gene3D" id="4.10.430.10">
    <property type="entry name" value="Histone-like protein H-NS, C-terminal domain"/>
    <property type="match status" value="1"/>
</dbReference>
<dbReference type="InterPro" id="IPR027444">
    <property type="entry name" value="H-NS_C_dom"/>
</dbReference>